<dbReference type="InterPro" id="IPR050712">
    <property type="entry name" value="NAD(P)H-dep_reductase"/>
</dbReference>
<proteinExistence type="predicted"/>
<keyword evidence="2" id="KW-0285">Flavoprotein</keyword>
<sequence>MDSETIRTAVIYGSSRQSRFCDRVVAWAAEQIWSRPGFEVALVDPALRVPVDEGPPSPEALQQTLVWADAFVVVTPEYNHSFSGALKSFVDSAFSAWQGKPVGFVSYGGISGGLRAVEQLRLVFAELHAVGVRDTVSFANPWERFDSEGRLTNPEMAEQAMDRLLTRLAWWARALARARREAAYA</sequence>
<dbReference type="InterPro" id="IPR005025">
    <property type="entry name" value="FMN_Rdtase-like_dom"/>
</dbReference>
<gene>
    <name evidence="4" type="ORF">J2T60_001651</name>
</gene>
<dbReference type="Pfam" id="PF03358">
    <property type="entry name" value="FMN_red"/>
    <property type="match status" value="1"/>
</dbReference>
<comment type="cofactor">
    <cofactor evidence="1">
        <name>FMN</name>
        <dbReference type="ChEBI" id="CHEBI:58210"/>
    </cofactor>
</comment>
<dbReference type="PANTHER" id="PTHR30543:SF21">
    <property type="entry name" value="NAD(P)H-DEPENDENT FMN REDUCTASE LOT6"/>
    <property type="match status" value="1"/>
</dbReference>
<evidence type="ECO:0000313" key="4">
    <source>
        <dbReference type="EMBL" id="MCP1727651.1"/>
    </source>
</evidence>
<keyword evidence="5" id="KW-1185">Reference proteome</keyword>
<evidence type="ECO:0000313" key="5">
    <source>
        <dbReference type="Proteomes" id="UP001523550"/>
    </source>
</evidence>
<keyword evidence="2" id="KW-0288">FMN</keyword>
<dbReference type="EMBL" id="JALJYF010000002">
    <property type="protein sequence ID" value="MCP1727651.1"/>
    <property type="molecule type" value="Genomic_DNA"/>
</dbReference>
<evidence type="ECO:0000259" key="3">
    <source>
        <dbReference type="Pfam" id="PF03358"/>
    </source>
</evidence>
<name>A0ABT1G8U0_9GAMM</name>
<dbReference type="PANTHER" id="PTHR30543">
    <property type="entry name" value="CHROMATE REDUCTASE"/>
    <property type="match status" value="1"/>
</dbReference>
<dbReference type="Proteomes" id="UP001523550">
    <property type="component" value="Unassembled WGS sequence"/>
</dbReference>
<dbReference type="RefSeq" id="WP_253448190.1">
    <property type="nucleotide sequence ID" value="NZ_JALJYF010000002.1"/>
</dbReference>
<dbReference type="InterPro" id="IPR029039">
    <property type="entry name" value="Flavoprotein-like_sf"/>
</dbReference>
<dbReference type="Gene3D" id="3.40.50.360">
    <property type="match status" value="1"/>
</dbReference>
<comment type="caution">
    <text evidence="4">The sequence shown here is derived from an EMBL/GenBank/DDBJ whole genome shotgun (WGS) entry which is preliminary data.</text>
</comment>
<protein>
    <submittedName>
        <fullName evidence="4">NAD(P)H-dependent FMN reductase</fullName>
    </submittedName>
</protein>
<reference evidence="4 5" key="1">
    <citation type="submission" date="2022-03" db="EMBL/GenBank/DDBJ databases">
        <title>Genomic Encyclopedia of Type Strains, Phase III (KMG-III): the genomes of soil and plant-associated and newly described type strains.</title>
        <authorList>
            <person name="Whitman W."/>
        </authorList>
    </citation>
    <scope>NUCLEOTIDE SEQUENCE [LARGE SCALE GENOMIC DNA]</scope>
    <source>
        <strain evidence="4 5">BSker1</strain>
    </source>
</reference>
<evidence type="ECO:0000256" key="1">
    <source>
        <dbReference type="ARBA" id="ARBA00001917"/>
    </source>
</evidence>
<evidence type="ECO:0000256" key="2">
    <source>
        <dbReference type="ARBA" id="ARBA00022643"/>
    </source>
</evidence>
<feature type="domain" description="NADPH-dependent FMN reductase-like" evidence="3">
    <location>
        <begin position="7"/>
        <end position="141"/>
    </location>
</feature>
<accession>A0ABT1G8U0</accession>
<organism evidence="4 5">
    <name type="scientific">Natronospira proteinivora</name>
    <dbReference type="NCBI Taxonomy" id="1807133"/>
    <lineage>
        <taxon>Bacteria</taxon>
        <taxon>Pseudomonadati</taxon>
        <taxon>Pseudomonadota</taxon>
        <taxon>Gammaproteobacteria</taxon>
        <taxon>Natronospirales</taxon>
        <taxon>Natronospiraceae</taxon>
        <taxon>Natronospira</taxon>
    </lineage>
</organism>
<dbReference type="SUPFAM" id="SSF52218">
    <property type="entry name" value="Flavoproteins"/>
    <property type="match status" value="1"/>
</dbReference>